<organism evidence="1 2">
    <name type="scientific">Trichonephila clavata</name>
    <name type="common">Joro spider</name>
    <name type="synonym">Nephila clavata</name>
    <dbReference type="NCBI Taxonomy" id="2740835"/>
    <lineage>
        <taxon>Eukaryota</taxon>
        <taxon>Metazoa</taxon>
        <taxon>Ecdysozoa</taxon>
        <taxon>Arthropoda</taxon>
        <taxon>Chelicerata</taxon>
        <taxon>Arachnida</taxon>
        <taxon>Araneae</taxon>
        <taxon>Araneomorphae</taxon>
        <taxon>Entelegynae</taxon>
        <taxon>Araneoidea</taxon>
        <taxon>Nephilidae</taxon>
        <taxon>Trichonephila</taxon>
    </lineage>
</organism>
<dbReference type="EMBL" id="BMAO01005612">
    <property type="protein sequence ID" value="GFR02566.1"/>
    <property type="molecule type" value="Genomic_DNA"/>
</dbReference>
<dbReference type="Gene3D" id="3.40.50.620">
    <property type="entry name" value="HUPs"/>
    <property type="match status" value="1"/>
</dbReference>
<keyword evidence="2" id="KW-1185">Reference proteome</keyword>
<comment type="caution">
    <text evidence="1">The sequence shown here is derived from an EMBL/GenBank/DDBJ whole genome shotgun (WGS) entry which is preliminary data.</text>
</comment>
<dbReference type="InterPro" id="IPR014729">
    <property type="entry name" value="Rossmann-like_a/b/a_fold"/>
</dbReference>
<reference evidence="1" key="1">
    <citation type="submission" date="2020-07" db="EMBL/GenBank/DDBJ databases">
        <title>Multicomponent nature underlies the extraordinary mechanical properties of spider dragline silk.</title>
        <authorList>
            <person name="Kono N."/>
            <person name="Nakamura H."/>
            <person name="Mori M."/>
            <person name="Yoshida Y."/>
            <person name="Ohtoshi R."/>
            <person name="Malay A.D."/>
            <person name="Moran D.A.P."/>
            <person name="Tomita M."/>
            <person name="Numata K."/>
            <person name="Arakawa K."/>
        </authorList>
    </citation>
    <scope>NUCLEOTIDE SEQUENCE</scope>
</reference>
<gene>
    <name evidence="1" type="ORF">TNCT_520121</name>
</gene>
<feature type="non-terminal residue" evidence="1">
    <location>
        <position position="1"/>
    </location>
</feature>
<accession>A0A8X6GDE9</accession>
<protein>
    <submittedName>
        <fullName evidence="1">Uncharacterized protein</fullName>
    </submittedName>
</protein>
<evidence type="ECO:0000313" key="1">
    <source>
        <dbReference type="EMBL" id="GFR02566.1"/>
    </source>
</evidence>
<evidence type="ECO:0000313" key="2">
    <source>
        <dbReference type="Proteomes" id="UP000887116"/>
    </source>
</evidence>
<name>A0A8X6GDE9_TRICU</name>
<dbReference type="Proteomes" id="UP000887116">
    <property type="component" value="Unassembled WGS sequence"/>
</dbReference>
<sequence length="108" mass="12034">FPSTEGEEYKVEQKTDSGQAIKLTAIFQRSCNRQRHIALSCCILAGDSPCSGLPLPNKLQFMVVVERGRKISKSLGNVIDPIGLAQEFGMIITLFSPSRSKLRPRWQL</sequence>
<dbReference type="AlphaFoldDB" id="A0A8X6GDE9"/>
<dbReference type="SUPFAM" id="SSF52374">
    <property type="entry name" value="Nucleotidylyl transferase"/>
    <property type="match status" value="1"/>
</dbReference>
<dbReference type="OrthoDB" id="629407at2759"/>
<proteinExistence type="predicted"/>